<feature type="transmembrane region" description="Helical" evidence="10">
    <location>
        <begin position="21"/>
        <end position="44"/>
    </location>
</feature>
<reference evidence="13 14" key="1">
    <citation type="submission" date="2019-11" db="EMBL/GenBank/DDBJ databases">
        <title>Draft genome sequence of Blautia luti DSM 14534T, isolated from human stool.</title>
        <authorList>
            <person name="Ortiz R."/>
            <person name="Melis-Arcos F."/>
            <person name="Covarrubias P."/>
            <person name="Cardenas J.P."/>
            <person name="Perez-Donoso J."/>
            <person name="Almonacid D."/>
        </authorList>
    </citation>
    <scope>NUCLEOTIDE SEQUENCE [LARGE SCALE GENOMIC DNA]</scope>
    <source>
        <strain evidence="13 14">DSM 14534</strain>
    </source>
</reference>
<evidence type="ECO:0000259" key="12">
    <source>
        <dbReference type="PROSITE" id="PS50929"/>
    </source>
</evidence>
<keyword evidence="9 10" id="KW-0472">Membrane</keyword>
<dbReference type="InterPro" id="IPR003439">
    <property type="entry name" value="ABC_transporter-like_ATP-bd"/>
</dbReference>
<keyword evidence="5" id="KW-0547">Nucleotide-binding</keyword>
<dbReference type="Proteomes" id="UP000437824">
    <property type="component" value="Unassembled WGS sequence"/>
</dbReference>
<dbReference type="SUPFAM" id="SSF90123">
    <property type="entry name" value="ABC transporter transmembrane region"/>
    <property type="match status" value="1"/>
</dbReference>
<evidence type="ECO:0000256" key="8">
    <source>
        <dbReference type="ARBA" id="ARBA00022989"/>
    </source>
</evidence>
<evidence type="ECO:0000256" key="3">
    <source>
        <dbReference type="ARBA" id="ARBA00022475"/>
    </source>
</evidence>
<dbReference type="AlphaFoldDB" id="A0A844GNL3"/>
<dbReference type="SUPFAM" id="SSF52540">
    <property type="entry name" value="P-loop containing nucleoside triphosphate hydrolases"/>
    <property type="match status" value="1"/>
</dbReference>
<name>A0A844GNL3_9FIRM</name>
<dbReference type="InterPro" id="IPR027417">
    <property type="entry name" value="P-loop_NTPase"/>
</dbReference>
<dbReference type="InterPro" id="IPR003593">
    <property type="entry name" value="AAA+_ATPase"/>
</dbReference>
<dbReference type="EMBL" id="WMBC01000011">
    <property type="protein sequence ID" value="MTD62178.1"/>
    <property type="molecule type" value="Genomic_DNA"/>
</dbReference>
<accession>A0A844GNL3</accession>
<dbReference type="Gene3D" id="1.20.1560.10">
    <property type="entry name" value="ABC transporter type 1, transmembrane domain"/>
    <property type="match status" value="1"/>
</dbReference>
<dbReference type="InterPro" id="IPR039421">
    <property type="entry name" value="Type_1_exporter"/>
</dbReference>
<dbReference type="RefSeq" id="WP_154780741.1">
    <property type="nucleotide sequence ID" value="NZ_WMBC01000011.1"/>
</dbReference>
<dbReference type="GO" id="GO:0005524">
    <property type="term" value="F:ATP binding"/>
    <property type="evidence" value="ECO:0007669"/>
    <property type="project" value="UniProtKB-KW"/>
</dbReference>
<feature type="transmembrane region" description="Helical" evidence="10">
    <location>
        <begin position="253"/>
        <end position="274"/>
    </location>
</feature>
<dbReference type="GO" id="GO:0005886">
    <property type="term" value="C:plasma membrane"/>
    <property type="evidence" value="ECO:0007669"/>
    <property type="project" value="UniProtKB-SubCell"/>
</dbReference>
<dbReference type="PROSITE" id="PS00211">
    <property type="entry name" value="ABC_TRANSPORTER_1"/>
    <property type="match status" value="1"/>
</dbReference>
<keyword evidence="8 10" id="KW-1133">Transmembrane helix</keyword>
<dbReference type="GO" id="GO:0016887">
    <property type="term" value="F:ATP hydrolysis activity"/>
    <property type="evidence" value="ECO:0007669"/>
    <property type="project" value="InterPro"/>
</dbReference>
<feature type="domain" description="ABC transporter" evidence="11">
    <location>
        <begin position="390"/>
        <end position="602"/>
    </location>
</feature>
<evidence type="ECO:0000256" key="5">
    <source>
        <dbReference type="ARBA" id="ARBA00022741"/>
    </source>
</evidence>
<dbReference type="SMART" id="SM00382">
    <property type="entry name" value="AAA"/>
    <property type="match status" value="1"/>
</dbReference>
<dbReference type="PROSITE" id="PS50929">
    <property type="entry name" value="ABC_TM1F"/>
    <property type="match status" value="1"/>
</dbReference>
<evidence type="ECO:0000313" key="13">
    <source>
        <dbReference type="EMBL" id="MTD62178.1"/>
    </source>
</evidence>
<evidence type="ECO:0000256" key="2">
    <source>
        <dbReference type="ARBA" id="ARBA00022448"/>
    </source>
</evidence>
<dbReference type="PROSITE" id="PS50893">
    <property type="entry name" value="ABC_TRANSPORTER_2"/>
    <property type="match status" value="1"/>
</dbReference>
<keyword evidence="4 10" id="KW-0812">Transmembrane</keyword>
<keyword evidence="3" id="KW-1003">Cell membrane</keyword>
<organism evidence="13 14">
    <name type="scientific">Blautia luti DSM 14534 = JCM 17040</name>
    <dbReference type="NCBI Taxonomy" id="649762"/>
    <lineage>
        <taxon>Bacteria</taxon>
        <taxon>Bacillati</taxon>
        <taxon>Bacillota</taxon>
        <taxon>Clostridia</taxon>
        <taxon>Lachnospirales</taxon>
        <taxon>Lachnospiraceae</taxon>
        <taxon>Blautia</taxon>
    </lineage>
</organism>
<proteinExistence type="predicted"/>
<dbReference type="PANTHER" id="PTHR43394">
    <property type="entry name" value="ATP-DEPENDENT PERMEASE MDL1, MITOCHONDRIAL"/>
    <property type="match status" value="1"/>
</dbReference>
<evidence type="ECO:0000256" key="6">
    <source>
        <dbReference type="ARBA" id="ARBA00022807"/>
    </source>
</evidence>
<dbReference type="InterPro" id="IPR017871">
    <property type="entry name" value="ABC_transporter-like_CS"/>
</dbReference>
<dbReference type="PANTHER" id="PTHR43394:SF1">
    <property type="entry name" value="ATP-BINDING CASSETTE SUB-FAMILY B MEMBER 10, MITOCHONDRIAL"/>
    <property type="match status" value="1"/>
</dbReference>
<feature type="transmembrane region" description="Helical" evidence="10">
    <location>
        <begin position="135"/>
        <end position="157"/>
    </location>
</feature>
<protein>
    <submittedName>
        <fullName evidence="13">ATP-binding cassette domain-containing protein</fullName>
    </submittedName>
</protein>
<evidence type="ECO:0000256" key="7">
    <source>
        <dbReference type="ARBA" id="ARBA00022840"/>
    </source>
</evidence>
<dbReference type="InterPro" id="IPR011527">
    <property type="entry name" value="ABC1_TM_dom"/>
</dbReference>
<gene>
    <name evidence="13" type="ORF">GKZ57_13240</name>
</gene>
<comment type="caution">
    <text evidence="13">The sequence shown here is derived from an EMBL/GenBank/DDBJ whole genome shotgun (WGS) entry which is preliminary data.</text>
</comment>
<evidence type="ECO:0000256" key="1">
    <source>
        <dbReference type="ARBA" id="ARBA00004651"/>
    </source>
</evidence>
<keyword evidence="6" id="KW-0788">Thiol protease</keyword>
<evidence type="ECO:0000256" key="10">
    <source>
        <dbReference type="SAM" id="Phobius"/>
    </source>
</evidence>
<keyword evidence="7 13" id="KW-0067">ATP-binding</keyword>
<keyword evidence="6" id="KW-0645">Protease</keyword>
<dbReference type="Gene3D" id="3.40.50.300">
    <property type="entry name" value="P-loop containing nucleotide triphosphate hydrolases"/>
    <property type="match status" value="1"/>
</dbReference>
<comment type="subcellular location">
    <subcellularLocation>
        <location evidence="1">Cell membrane</location>
        <topology evidence="1">Multi-pass membrane protein</topology>
    </subcellularLocation>
</comment>
<feature type="domain" description="ABC transmembrane type-1" evidence="12">
    <location>
        <begin position="26"/>
        <end position="309"/>
    </location>
</feature>
<keyword evidence="2" id="KW-0813">Transport</keyword>
<dbReference type="GO" id="GO:0008234">
    <property type="term" value="F:cysteine-type peptidase activity"/>
    <property type="evidence" value="ECO:0007669"/>
    <property type="project" value="UniProtKB-KW"/>
</dbReference>
<sequence length="602" mass="66193">MKKRRSAISIMGSLIGLVKPLLHIMLAAIILGTAGYLCAIFLTILAGQVIVHGVIARGAGSIKTIITVMIIIAVLRGILHYAEQYCNHFIAFKLLAIIRHKVFAALRKLCPAKLEGRDKGNLISIITTDIELLEVFYAHTISPIAIAALTSLVMVFFIGRYHWLAGILALAAYLVVGVVIPMWNGRRGSQMGMEFRTNFGELNSFVLDSLRGLDETIQYDQGEKRKEQMSERSRSLAGMQEKLSKMEGTQRSFTNLVILLASFGMLALTVWLYGKEEIGFEGILTCTIAMMGSFGPVVALSSLSNNLNQTLASGERVLSLLEETPMVEEISGNVDIRTDSDNEISNTSIVSENTDNDIRNQNNSPEKEKYILRGILTGRAKNSVNVFSGAEAQHVTFAYENETILDDYSLKLEPGKITGIHGASGSGKSTLLKLLMRFWDVNQGSVSVDGEDIRKIQTRHLRDMESYVTQETHLFHDSIANNIAVGSPGASREAIIEAAKKASIHDFIMKLPKGYDTEVGELGDTLSGGEKQRIGIARAFLHDSPLILMDEPTSNLDSLNEGIILKSLREASEKKTVILVSHRKSTMNIVDTVFEMKDGRIS</sequence>
<dbReference type="FunFam" id="3.40.50.300:FF:000299">
    <property type="entry name" value="ABC transporter ATP-binding protein/permease"/>
    <property type="match status" value="1"/>
</dbReference>
<evidence type="ECO:0000259" key="11">
    <source>
        <dbReference type="PROSITE" id="PS50893"/>
    </source>
</evidence>
<dbReference type="InterPro" id="IPR036640">
    <property type="entry name" value="ABC1_TM_sf"/>
</dbReference>
<evidence type="ECO:0000256" key="4">
    <source>
        <dbReference type="ARBA" id="ARBA00022692"/>
    </source>
</evidence>
<dbReference type="GO" id="GO:0015421">
    <property type="term" value="F:ABC-type oligopeptide transporter activity"/>
    <property type="evidence" value="ECO:0007669"/>
    <property type="project" value="TreeGrafter"/>
</dbReference>
<evidence type="ECO:0000256" key="9">
    <source>
        <dbReference type="ARBA" id="ARBA00023136"/>
    </source>
</evidence>
<keyword evidence="6" id="KW-0378">Hydrolase</keyword>
<feature type="transmembrane region" description="Helical" evidence="10">
    <location>
        <begin position="50"/>
        <end position="75"/>
    </location>
</feature>
<feature type="transmembrane region" description="Helical" evidence="10">
    <location>
        <begin position="163"/>
        <end position="183"/>
    </location>
</feature>
<dbReference type="Pfam" id="PF00664">
    <property type="entry name" value="ABC_membrane"/>
    <property type="match status" value="1"/>
</dbReference>
<dbReference type="Pfam" id="PF00005">
    <property type="entry name" value="ABC_tran"/>
    <property type="match status" value="1"/>
</dbReference>
<evidence type="ECO:0000313" key="14">
    <source>
        <dbReference type="Proteomes" id="UP000437824"/>
    </source>
</evidence>